<evidence type="ECO:0000256" key="1">
    <source>
        <dbReference type="SAM" id="Coils"/>
    </source>
</evidence>
<dbReference type="Proteomes" id="UP000219947">
    <property type="component" value="Unassembled WGS sequence"/>
</dbReference>
<accession>A0A2A8D5L2</accession>
<keyword evidence="1" id="KW-0175">Coiled coil</keyword>
<name>A0A2A8D5L2_9MICC</name>
<evidence type="ECO:0008006" key="5">
    <source>
        <dbReference type="Google" id="ProtNLM"/>
    </source>
</evidence>
<sequence length="111" mass="11833">MRVTSLVAPIVGALLALGFMTAPAANAAIADNSTGAMQAESEKLHQEAWEATDLANKFDHDNIAINDSAAEDLRDAAQKAEAAAQERDQAVQAVEDADRDAARLFEQIIRN</sequence>
<evidence type="ECO:0000256" key="2">
    <source>
        <dbReference type="SAM" id="SignalP"/>
    </source>
</evidence>
<dbReference type="AlphaFoldDB" id="A0A2A8D5L2"/>
<evidence type="ECO:0000313" key="3">
    <source>
        <dbReference type="EMBL" id="PEN16093.1"/>
    </source>
</evidence>
<organism evidence="3 4">
    <name type="scientific">Rothia dentocariosa</name>
    <dbReference type="NCBI Taxonomy" id="2047"/>
    <lineage>
        <taxon>Bacteria</taxon>
        <taxon>Bacillati</taxon>
        <taxon>Actinomycetota</taxon>
        <taxon>Actinomycetes</taxon>
        <taxon>Micrococcales</taxon>
        <taxon>Micrococcaceae</taxon>
        <taxon>Rothia</taxon>
    </lineage>
</organism>
<feature type="signal peptide" evidence="2">
    <location>
        <begin position="1"/>
        <end position="24"/>
    </location>
</feature>
<keyword evidence="2" id="KW-0732">Signal</keyword>
<dbReference type="EMBL" id="PDEV01000003">
    <property type="protein sequence ID" value="PEN16093.1"/>
    <property type="molecule type" value="Genomic_DNA"/>
</dbReference>
<gene>
    <name evidence="3" type="ORF">CRM92_07195</name>
</gene>
<evidence type="ECO:0000313" key="4">
    <source>
        <dbReference type="Proteomes" id="UP000219947"/>
    </source>
</evidence>
<feature type="coiled-coil region" evidence="1">
    <location>
        <begin position="66"/>
        <end position="100"/>
    </location>
</feature>
<comment type="caution">
    <text evidence="3">The sequence shown here is derived from an EMBL/GenBank/DDBJ whole genome shotgun (WGS) entry which is preliminary data.</text>
</comment>
<reference evidence="3" key="1">
    <citation type="submission" date="2017-10" db="EMBL/GenBank/DDBJ databases">
        <title>Kefir isolates.</title>
        <authorList>
            <person name="Kim Y."/>
            <person name="Blasche S."/>
        </authorList>
    </citation>
    <scope>NUCLEOTIDE SEQUENCE [LARGE SCALE GENOMIC DNA]</scope>
    <source>
        <strain evidence="3">OG2-2</strain>
    </source>
</reference>
<proteinExistence type="predicted"/>
<protein>
    <recommendedName>
        <fullName evidence="5">DUF4398 domain-containing protein</fullName>
    </recommendedName>
</protein>
<feature type="chain" id="PRO_5038916913" description="DUF4398 domain-containing protein" evidence="2">
    <location>
        <begin position="25"/>
        <end position="111"/>
    </location>
</feature>
<keyword evidence="4" id="KW-1185">Reference proteome</keyword>